<keyword evidence="1" id="KW-0235">DNA replication</keyword>
<keyword evidence="5" id="KW-0347">Helicase</keyword>
<dbReference type="Gene3D" id="1.10.860.10">
    <property type="entry name" value="DNAb Helicase, Chain A"/>
    <property type="match status" value="2"/>
</dbReference>
<sequence>MTPLLYAEQATLGAMLLEPHQLGRLAPWLQPAHFYRPIHQALYAAALKLRDDGHPAAWLGAEEPIPLSWLADTVVEAGTHTQGVTASYAHQVVSACPRPGHAVVYGRMVLEGAIRRSVAQHATQLHQAARTDAPRGTSEESVRQAGALATALCDLGGRWGTDVQPVPHPLPPSFVPAEPDEQLLAEEEYLLGSLSARPEQLSRVVGWLHPGDFADAGHQQVYRALGALHHRGEPVDQLTVLWEIQRRGALADRTLDTDRVLRICDSSSLGGAAEHYGERVVRAALVRTASDTARRVRALTDDETLAPGRLIGHALHALGPLSAVHDRLRTATGDLPASPPAPARAAPAREARADAARIRSSARRPGSPPAPASTPHPVSFRPAPRRSPS</sequence>
<proteinExistence type="predicted"/>
<dbReference type="PANTHER" id="PTHR30153:SF2">
    <property type="entry name" value="REPLICATIVE DNA HELICASE"/>
    <property type="match status" value="1"/>
</dbReference>
<dbReference type="SUPFAM" id="SSF48024">
    <property type="entry name" value="N-terminal domain of DnaB helicase"/>
    <property type="match status" value="2"/>
</dbReference>
<keyword evidence="5" id="KW-0378">Hydrolase</keyword>
<dbReference type="Pfam" id="PF00772">
    <property type="entry name" value="DnaB"/>
    <property type="match status" value="2"/>
</dbReference>
<dbReference type="PANTHER" id="PTHR30153">
    <property type="entry name" value="REPLICATIVE DNA HELICASE DNAB"/>
    <property type="match status" value="1"/>
</dbReference>
<dbReference type="GO" id="GO:0003677">
    <property type="term" value="F:DNA binding"/>
    <property type="evidence" value="ECO:0007669"/>
    <property type="project" value="UniProtKB-KW"/>
</dbReference>
<reference evidence="5 6" key="1">
    <citation type="submission" date="2017-11" db="EMBL/GenBank/DDBJ databases">
        <title>Complete genome sequence of Streptomyces lavendulae subsp. lavendulae CCM 3239 (formerly 'Streptomyces aureofaciens CCM 3239'), the producer of the angucycline-type antibiotic auricin.</title>
        <authorList>
            <person name="Busche T."/>
            <person name="Novakova R."/>
            <person name="Al'Dilaimi A."/>
            <person name="Homerova D."/>
            <person name="Feckova L."/>
            <person name="Rezuchova B."/>
            <person name="Mingyar E."/>
            <person name="Csolleiova D."/>
            <person name="Bekeova C."/>
            <person name="Winkler A."/>
            <person name="Sevcikova B."/>
            <person name="Kalinowski J."/>
            <person name="Kormanec J."/>
            <person name="Ruckert C."/>
        </authorList>
    </citation>
    <scope>NUCLEOTIDE SEQUENCE [LARGE SCALE GENOMIC DNA]</scope>
    <source>
        <strain evidence="5 6">CCM 3239</strain>
    </source>
</reference>
<dbReference type="KEGG" id="slx:SLAV_05775"/>
<keyword evidence="5" id="KW-0547">Nucleotide-binding</keyword>
<evidence type="ECO:0000313" key="5">
    <source>
        <dbReference type="EMBL" id="ATZ23060.1"/>
    </source>
</evidence>
<name>A0A2K8PAB5_STRLA</name>
<dbReference type="GO" id="GO:0016787">
    <property type="term" value="F:hydrolase activity"/>
    <property type="evidence" value="ECO:0007669"/>
    <property type="project" value="UniProtKB-KW"/>
</dbReference>
<keyword evidence="2" id="KW-0238">DNA-binding</keyword>
<dbReference type="Proteomes" id="UP000231791">
    <property type="component" value="Chromosome"/>
</dbReference>
<evidence type="ECO:0000256" key="1">
    <source>
        <dbReference type="ARBA" id="ARBA00022705"/>
    </source>
</evidence>
<dbReference type="OrthoDB" id="2970604at2"/>
<evidence type="ECO:0000259" key="4">
    <source>
        <dbReference type="Pfam" id="PF00772"/>
    </source>
</evidence>
<dbReference type="GO" id="GO:0005829">
    <property type="term" value="C:cytosol"/>
    <property type="evidence" value="ECO:0007669"/>
    <property type="project" value="TreeGrafter"/>
</dbReference>
<dbReference type="GO" id="GO:0003678">
    <property type="term" value="F:DNA helicase activity"/>
    <property type="evidence" value="ECO:0007669"/>
    <property type="project" value="UniProtKB-EC"/>
</dbReference>
<dbReference type="InterPro" id="IPR036185">
    <property type="entry name" value="DNA_heli_DnaB-like_N_sf"/>
</dbReference>
<accession>A0A2K8PAB5</accession>
<gene>
    <name evidence="5" type="primary">dnaC1</name>
    <name evidence="5" type="ORF">SLAV_05775</name>
</gene>
<feature type="compositionally biased region" description="Basic and acidic residues" evidence="3">
    <location>
        <begin position="347"/>
        <end position="357"/>
    </location>
</feature>
<dbReference type="GO" id="GO:0005524">
    <property type="term" value="F:ATP binding"/>
    <property type="evidence" value="ECO:0007669"/>
    <property type="project" value="InterPro"/>
</dbReference>
<dbReference type="InterPro" id="IPR016136">
    <property type="entry name" value="DNA_helicase_N/primase_C"/>
</dbReference>
<dbReference type="GO" id="GO:0006260">
    <property type="term" value="P:DNA replication"/>
    <property type="evidence" value="ECO:0007669"/>
    <property type="project" value="UniProtKB-KW"/>
</dbReference>
<feature type="region of interest" description="Disordered" evidence="3">
    <location>
        <begin position="331"/>
        <end position="389"/>
    </location>
</feature>
<dbReference type="InterPro" id="IPR007693">
    <property type="entry name" value="DNA_helicase_DnaB-like_N"/>
</dbReference>
<dbReference type="GeneID" id="49382275"/>
<keyword evidence="6" id="KW-1185">Reference proteome</keyword>
<dbReference type="AlphaFoldDB" id="A0A2K8PAB5"/>
<dbReference type="RefSeq" id="WP_030229881.1">
    <property type="nucleotide sequence ID" value="NZ_CP024985.1"/>
</dbReference>
<evidence type="ECO:0000256" key="2">
    <source>
        <dbReference type="ARBA" id="ARBA00023125"/>
    </source>
</evidence>
<feature type="domain" description="DNA helicase DnaB-like N-terminal" evidence="4">
    <location>
        <begin position="184"/>
        <end position="280"/>
    </location>
</feature>
<evidence type="ECO:0000313" key="6">
    <source>
        <dbReference type="Proteomes" id="UP000231791"/>
    </source>
</evidence>
<organism evidence="5 6">
    <name type="scientific">Streptomyces lavendulae subsp. lavendulae</name>
    <dbReference type="NCBI Taxonomy" id="58340"/>
    <lineage>
        <taxon>Bacteria</taxon>
        <taxon>Bacillati</taxon>
        <taxon>Actinomycetota</taxon>
        <taxon>Actinomycetes</taxon>
        <taxon>Kitasatosporales</taxon>
        <taxon>Streptomycetaceae</taxon>
        <taxon>Streptomyces</taxon>
    </lineage>
</organism>
<dbReference type="EMBL" id="CP024985">
    <property type="protein sequence ID" value="ATZ23060.1"/>
    <property type="molecule type" value="Genomic_DNA"/>
</dbReference>
<evidence type="ECO:0000256" key="3">
    <source>
        <dbReference type="SAM" id="MobiDB-lite"/>
    </source>
</evidence>
<dbReference type="EC" id="3.6.4.12" evidence="5"/>
<protein>
    <submittedName>
        <fullName evidence="5">Replicative DNA helicase</fullName>
        <ecNumber evidence="5">3.6.4.12</ecNumber>
    </submittedName>
</protein>
<feature type="domain" description="DNA helicase DnaB-like N-terminal" evidence="4">
    <location>
        <begin position="6"/>
        <end position="110"/>
    </location>
</feature>
<keyword evidence="5" id="KW-0067">ATP-binding</keyword>